<reference evidence="2 3" key="1">
    <citation type="journal article" date="2016" name="Nat. Commun.">
        <title>Extremotolerant tardigrade genome and improved radiotolerance of human cultured cells by tardigrade-unique protein.</title>
        <authorList>
            <person name="Hashimoto T."/>
            <person name="Horikawa D.D."/>
            <person name="Saito Y."/>
            <person name="Kuwahara H."/>
            <person name="Kozuka-Hata H."/>
            <person name="Shin-I T."/>
            <person name="Minakuchi Y."/>
            <person name="Ohishi K."/>
            <person name="Motoyama A."/>
            <person name="Aizu T."/>
            <person name="Enomoto A."/>
            <person name="Kondo K."/>
            <person name="Tanaka S."/>
            <person name="Hara Y."/>
            <person name="Koshikawa S."/>
            <person name="Sagara H."/>
            <person name="Miura T."/>
            <person name="Yokobori S."/>
            <person name="Miyagawa K."/>
            <person name="Suzuki Y."/>
            <person name="Kubo T."/>
            <person name="Oyama M."/>
            <person name="Kohara Y."/>
            <person name="Fujiyama A."/>
            <person name="Arakawa K."/>
            <person name="Katayama T."/>
            <person name="Toyoda A."/>
            <person name="Kunieda T."/>
        </authorList>
    </citation>
    <scope>NUCLEOTIDE SEQUENCE [LARGE SCALE GENOMIC DNA]</scope>
    <source>
        <strain evidence="2 3">YOKOZUNA-1</strain>
    </source>
</reference>
<dbReference type="Proteomes" id="UP000186922">
    <property type="component" value="Unassembled WGS sequence"/>
</dbReference>
<feature type="region of interest" description="Disordered" evidence="1">
    <location>
        <begin position="1"/>
        <end position="51"/>
    </location>
</feature>
<feature type="compositionally biased region" description="Basic and acidic residues" evidence="1">
    <location>
        <begin position="11"/>
        <end position="23"/>
    </location>
</feature>
<gene>
    <name evidence="2" type="primary">RvY_18889-1</name>
    <name evidence="2" type="synonym">RvY_18889.1</name>
    <name evidence="2" type="ORF">RvY_18889</name>
</gene>
<dbReference type="EMBL" id="BDGG01000021">
    <property type="protein sequence ID" value="GAV09327.1"/>
    <property type="molecule type" value="Genomic_DNA"/>
</dbReference>
<evidence type="ECO:0000313" key="2">
    <source>
        <dbReference type="EMBL" id="GAV09327.1"/>
    </source>
</evidence>
<dbReference type="AlphaFoldDB" id="A0A1D1W7E3"/>
<comment type="caution">
    <text evidence="2">The sequence shown here is derived from an EMBL/GenBank/DDBJ whole genome shotgun (WGS) entry which is preliminary data.</text>
</comment>
<accession>A0A1D1W7E3</accession>
<evidence type="ECO:0000256" key="1">
    <source>
        <dbReference type="SAM" id="MobiDB-lite"/>
    </source>
</evidence>
<sequence>MDTRSYLSDIHSGRTDRTEERRTGPHPFNSTRHPPMQGLQADAAASRDTGD</sequence>
<protein>
    <submittedName>
        <fullName evidence="2">Uncharacterized protein</fullName>
    </submittedName>
</protein>
<evidence type="ECO:0000313" key="3">
    <source>
        <dbReference type="Proteomes" id="UP000186922"/>
    </source>
</evidence>
<keyword evidence="3" id="KW-1185">Reference proteome</keyword>
<organism evidence="2 3">
    <name type="scientific">Ramazzottius varieornatus</name>
    <name type="common">Water bear</name>
    <name type="synonym">Tardigrade</name>
    <dbReference type="NCBI Taxonomy" id="947166"/>
    <lineage>
        <taxon>Eukaryota</taxon>
        <taxon>Metazoa</taxon>
        <taxon>Ecdysozoa</taxon>
        <taxon>Tardigrada</taxon>
        <taxon>Eutardigrada</taxon>
        <taxon>Parachela</taxon>
        <taxon>Hypsibioidea</taxon>
        <taxon>Ramazzottiidae</taxon>
        <taxon>Ramazzottius</taxon>
    </lineage>
</organism>
<proteinExistence type="predicted"/>
<name>A0A1D1W7E3_RAMVA</name>